<comment type="caution">
    <text evidence="2">The sequence shown here is derived from an EMBL/GenBank/DDBJ whole genome shotgun (WGS) entry which is preliminary data.</text>
</comment>
<keyword evidence="3" id="KW-1185">Reference proteome</keyword>
<evidence type="ECO:0008006" key="4">
    <source>
        <dbReference type="Google" id="ProtNLM"/>
    </source>
</evidence>
<keyword evidence="1" id="KW-0175">Coiled coil</keyword>
<sequence length="160" mass="18323">MFQMGPEADIGIDDICNISTLSLKPNSQSNISMSSVPGASEREEIVLRTDQDIGKLLCETLYAQSTVLSSIKEANWRFADSLDTFDLEEEARKASLYLQKLRSAREQMVQIRAQLRKLQDRSLRVRQAKDKQYEEAYQLWKSDLAYQKELVAKYEPAAKP</sequence>
<dbReference type="EMBL" id="BDGG01000002">
    <property type="protein sequence ID" value="GAU93745.1"/>
    <property type="molecule type" value="Genomic_DNA"/>
</dbReference>
<feature type="coiled-coil region" evidence="1">
    <location>
        <begin position="87"/>
        <end position="121"/>
    </location>
</feature>
<proteinExistence type="predicted"/>
<reference evidence="2 3" key="1">
    <citation type="journal article" date="2016" name="Nat. Commun.">
        <title>Extremotolerant tardigrade genome and improved radiotolerance of human cultured cells by tardigrade-unique protein.</title>
        <authorList>
            <person name="Hashimoto T."/>
            <person name="Horikawa D.D."/>
            <person name="Saito Y."/>
            <person name="Kuwahara H."/>
            <person name="Kozuka-Hata H."/>
            <person name="Shin-I T."/>
            <person name="Minakuchi Y."/>
            <person name="Ohishi K."/>
            <person name="Motoyama A."/>
            <person name="Aizu T."/>
            <person name="Enomoto A."/>
            <person name="Kondo K."/>
            <person name="Tanaka S."/>
            <person name="Hara Y."/>
            <person name="Koshikawa S."/>
            <person name="Sagara H."/>
            <person name="Miura T."/>
            <person name="Yokobori S."/>
            <person name="Miyagawa K."/>
            <person name="Suzuki Y."/>
            <person name="Kubo T."/>
            <person name="Oyama M."/>
            <person name="Kohara Y."/>
            <person name="Fujiyama A."/>
            <person name="Arakawa K."/>
            <person name="Katayama T."/>
            <person name="Toyoda A."/>
            <person name="Kunieda T."/>
        </authorList>
    </citation>
    <scope>NUCLEOTIDE SEQUENCE [LARGE SCALE GENOMIC DNA]</scope>
    <source>
        <strain evidence="2 3">YOKOZUNA-1</strain>
    </source>
</reference>
<evidence type="ECO:0000313" key="3">
    <source>
        <dbReference type="Proteomes" id="UP000186922"/>
    </source>
</evidence>
<evidence type="ECO:0000313" key="2">
    <source>
        <dbReference type="EMBL" id="GAU93745.1"/>
    </source>
</evidence>
<accession>A0A1D1UZB7</accession>
<dbReference type="AlphaFoldDB" id="A0A1D1UZB7"/>
<evidence type="ECO:0000256" key="1">
    <source>
        <dbReference type="SAM" id="Coils"/>
    </source>
</evidence>
<gene>
    <name evidence="2" type="primary">RvY_05636-1</name>
    <name evidence="2" type="synonym">RvY_05636.1</name>
    <name evidence="2" type="ORF">RvY_05636</name>
</gene>
<name>A0A1D1UZB7_RAMVA</name>
<dbReference type="Proteomes" id="UP000186922">
    <property type="component" value="Unassembled WGS sequence"/>
</dbReference>
<protein>
    <recommendedName>
        <fullName evidence="4">Biogenesis of lysosome-related organelles complex 1 subunit 6</fullName>
    </recommendedName>
</protein>
<organism evidence="2 3">
    <name type="scientific">Ramazzottius varieornatus</name>
    <name type="common">Water bear</name>
    <name type="synonym">Tardigrade</name>
    <dbReference type="NCBI Taxonomy" id="947166"/>
    <lineage>
        <taxon>Eukaryota</taxon>
        <taxon>Metazoa</taxon>
        <taxon>Ecdysozoa</taxon>
        <taxon>Tardigrada</taxon>
        <taxon>Eutardigrada</taxon>
        <taxon>Parachela</taxon>
        <taxon>Hypsibioidea</taxon>
        <taxon>Ramazzottiidae</taxon>
        <taxon>Ramazzottius</taxon>
    </lineage>
</organism>